<name>A0ABS1CJ19_9GAMM</name>
<dbReference type="Gene3D" id="3.40.50.1010">
    <property type="entry name" value="5'-nuclease"/>
    <property type="match status" value="1"/>
</dbReference>
<dbReference type="CDD" id="cd18685">
    <property type="entry name" value="PIN_VapC-like"/>
    <property type="match status" value="1"/>
</dbReference>
<dbReference type="EMBL" id="NRRV01000035">
    <property type="protein sequence ID" value="MBK1631926.1"/>
    <property type="molecule type" value="Genomic_DNA"/>
</dbReference>
<dbReference type="Proteomes" id="UP000748752">
    <property type="component" value="Unassembled WGS sequence"/>
</dbReference>
<gene>
    <name evidence="1" type="ORF">CKO31_14515</name>
</gene>
<dbReference type="InterPro" id="IPR029060">
    <property type="entry name" value="PIN-like_dom_sf"/>
</dbReference>
<dbReference type="InterPro" id="IPR021799">
    <property type="entry name" value="PIN-like_prokaryotic"/>
</dbReference>
<dbReference type="Pfam" id="PF11848">
    <property type="entry name" value="DUF3368"/>
    <property type="match status" value="1"/>
</dbReference>
<evidence type="ECO:0000313" key="2">
    <source>
        <dbReference type="Proteomes" id="UP000748752"/>
    </source>
</evidence>
<evidence type="ECO:0000313" key="1">
    <source>
        <dbReference type="EMBL" id="MBK1631926.1"/>
    </source>
</evidence>
<evidence type="ECO:0008006" key="3">
    <source>
        <dbReference type="Google" id="ProtNLM"/>
    </source>
</evidence>
<accession>A0ABS1CJ19</accession>
<comment type="caution">
    <text evidence="1">The sequence shown here is derived from an EMBL/GenBank/DDBJ whole genome shotgun (WGS) entry which is preliminary data.</text>
</comment>
<dbReference type="RefSeq" id="WP_200238916.1">
    <property type="nucleotide sequence ID" value="NZ_NRRV01000035.1"/>
</dbReference>
<sequence>MQLLISDANILIDIQVGGMLASMFQLTYRFAVPDILFAEELAQHHPELPASGLNVLPLAAAGIADAVSLLDRYRRTGVSRNDIFALALARQEACPLLTGDKNLRMVAATEGTEVHGTLWLVEQMVLNRIAAPADAQAAYEAMRDEGRRLPWGKVERQLSKFVDPDSAG</sequence>
<proteinExistence type="predicted"/>
<keyword evidence="2" id="KW-1185">Reference proteome</keyword>
<organism evidence="1 2">
    <name type="scientific">Thiohalocapsa halophila</name>
    <dbReference type="NCBI Taxonomy" id="69359"/>
    <lineage>
        <taxon>Bacteria</taxon>
        <taxon>Pseudomonadati</taxon>
        <taxon>Pseudomonadota</taxon>
        <taxon>Gammaproteobacteria</taxon>
        <taxon>Chromatiales</taxon>
        <taxon>Chromatiaceae</taxon>
        <taxon>Thiohalocapsa</taxon>
    </lineage>
</organism>
<reference evidence="1 2" key="1">
    <citation type="journal article" date="2020" name="Microorganisms">
        <title>Osmotic Adaptation and Compatible Solute Biosynthesis of Phototrophic Bacteria as Revealed from Genome Analyses.</title>
        <authorList>
            <person name="Imhoff J.F."/>
            <person name="Rahn T."/>
            <person name="Kunzel S."/>
            <person name="Keller A."/>
            <person name="Neulinger S.C."/>
        </authorList>
    </citation>
    <scope>NUCLEOTIDE SEQUENCE [LARGE SCALE GENOMIC DNA]</scope>
    <source>
        <strain evidence="1 2">DSM 6210</strain>
    </source>
</reference>
<protein>
    <recommendedName>
        <fullName evidence="3">DUF3368 domain-containing protein</fullName>
    </recommendedName>
</protein>
<dbReference type="SUPFAM" id="SSF88723">
    <property type="entry name" value="PIN domain-like"/>
    <property type="match status" value="1"/>
</dbReference>